<sequence length="270" mass="29985">MINCRPSPYTLRRASNQDVRRHSKSFQTLSILHLHHPAHTMASGDKTLIVIGSGPGIGRSVTTLFATKRYKNVALIARRAEQLKLEQKAVEETVAGVKVKTYAVDVVDSEALLKALDDIEARLGKPECIFYNAARVRPSELLTHDVKDIEYDFKIHVSALYTVTQREIPHLTELAKQDQKAMSSIVVTSSVLPQHPVPQFFALSLVKAAQRNLVQGLSMTYASQGVHLGLINVGGQVSPEHETLNPTNIAAKAWDWFSKSREEPTFEVLI</sequence>
<evidence type="ECO:0000256" key="1">
    <source>
        <dbReference type="ARBA" id="ARBA00006484"/>
    </source>
</evidence>
<keyword evidence="4" id="KW-1185">Reference proteome</keyword>
<accession>A0ABR4ENE3</accession>
<evidence type="ECO:0000313" key="4">
    <source>
        <dbReference type="Proteomes" id="UP001600888"/>
    </source>
</evidence>
<dbReference type="PANTHER" id="PTHR43669">
    <property type="entry name" value="5-KETO-D-GLUCONATE 5-REDUCTASE"/>
    <property type="match status" value="1"/>
</dbReference>
<protein>
    <recommendedName>
        <fullName evidence="5">Short-chain alcohol dehydrogenase</fullName>
    </recommendedName>
</protein>
<organism evidence="3 4">
    <name type="scientific">Diaporthe vaccinii</name>
    <dbReference type="NCBI Taxonomy" id="105482"/>
    <lineage>
        <taxon>Eukaryota</taxon>
        <taxon>Fungi</taxon>
        <taxon>Dikarya</taxon>
        <taxon>Ascomycota</taxon>
        <taxon>Pezizomycotina</taxon>
        <taxon>Sordariomycetes</taxon>
        <taxon>Sordariomycetidae</taxon>
        <taxon>Diaporthales</taxon>
        <taxon>Diaporthaceae</taxon>
        <taxon>Diaporthe</taxon>
        <taxon>Diaporthe eres species complex</taxon>
    </lineage>
</organism>
<comment type="similarity">
    <text evidence="1">Belongs to the short-chain dehydrogenases/reductases (SDR) family.</text>
</comment>
<dbReference type="Proteomes" id="UP001600888">
    <property type="component" value="Unassembled WGS sequence"/>
</dbReference>
<evidence type="ECO:0000313" key="3">
    <source>
        <dbReference type="EMBL" id="KAL2283955.1"/>
    </source>
</evidence>
<evidence type="ECO:0000256" key="2">
    <source>
        <dbReference type="ARBA" id="ARBA00023002"/>
    </source>
</evidence>
<dbReference type="Gene3D" id="3.40.50.720">
    <property type="entry name" value="NAD(P)-binding Rossmann-like Domain"/>
    <property type="match status" value="1"/>
</dbReference>
<dbReference type="EMBL" id="JBAWTH010000039">
    <property type="protein sequence ID" value="KAL2283955.1"/>
    <property type="molecule type" value="Genomic_DNA"/>
</dbReference>
<name>A0ABR4ENE3_9PEZI</name>
<dbReference type="InterPro" id="IPR036291">
    <property type="entry name" value="NAD(P)-bd_dom_sf"/>
</dbReference>
<comment type="caution">
    <text evidence="3">The sequence shown here is derived from an EMBL/GenBank/DDBJ whole genome shotgun (WGS) entry which is preliminary data.</text>
</comment>
<evidence type="ECO:0008006" key="5">
    <source>
        <dbReference type="Google" id="ProtNLM"/>
    </source>
</evidence>
<gene>
    <name evidence="3" type="ORF">FJTKL_09203</name>
</gene>
<proteinExistence type="inferred from homology"/>
<dbReference type="InterPro" id="IPR002347">
    <property type="entry name" value="SDR_fam"/>
</dbReference>
<dbReference type="Pfam" id="PF00106">
    <property type="entry name" value="adh_short"/>
    <property type="match status" value="1"/>
</dbReference>
<keyword evidence="2" id="KW-0560">Oxidoreductase</keyword>
<dbReference type="SUPFAM" id="SSF51735">
    <property type="entry name" value="NAD(P)-binding Rossmann-fold domains"/>
    <property type="match status" value="1"/>
</dbReference>
<dbReference type="PANTHER" id="PTHR43669:SF3">
    <property type="entry name" value="ALCOHOL DEHYDROGENASE, PUTATIVE (AFU_ORTHOLOGUE AFUA_3G03445)-RELATED"/>
    <property type="match status" value="1"/>
</dbReference>
<dbReference type="CDD" id="cd05233">
    <property type="entry name" value="SDR_c"/>
    <property type="match status" value="1"/>
</dbReference>
<reference evidence="3 4" key="1">
    <citation type="submission" date="2024-03" db="EMBL/GenBank/DDBJ databases">
        <title>A high-quality draft genome sequence of Diaporthe vaccinii, a causative agent of upright dieback and viscid rot disease in cranberry plants.</title>
        <authorList>
            <person name="Sarrasin M."/>
            <person name="Lang B.F."/>
            <person name="Burger G."/>
        </authorList>
    </citation>
    <scope>NUCLEOTIDE SEQUENCE [LARGE SCALE GENOMIC DNA]</scope>
    <source>
        <strain evidence="3 4">IS7</strain>
    </source>
</reference>